<keyword evidence="2" id="KW-0732">Signal</keyword>
<comment type="caution">
    <text evidence="3">The sequence shown here is derived from an EMBL/GenBank/DDBJ whole genome shotgun (WGS) entry which is preliminary data.</text>
</comment>
<feature type="signal peptide" evidence="2">
    <location>
        <begin position="1"/>
        <end position="26"/>
    </location>
</feature>
<feature type="compositionally biased region" description="Gly residues" evidence="1">
    <location>
        <begin position="50"/>
        <end position="64"/>
    </location>
</feature>
<protein>
    <recommendedName>
        <fullName evidence="5">Selenobiotic family radical SAM modification target peptide</fullName>
    </recommendedName>
</protein>
<evidence type="ECO:0000256" key="2">
    <source>
        <dbReference type="SAM" id="SignalP"/>
    </source>
</evidence>
<name>A0A2H0LZM6_9BACT</name>
<dbReference type="AlphaFoldDB" id="A0A2H0LZM6"/>
<sequence length="64" mass="6145">MKKKAIKKALSKVSIAALIASIGLMAGGCEKKATASCGAGGDKGMEEGGHSCGKGSCGKGSCGK</sequence>
<dbReference type="PROSITE" id="PS51257">
    <property type="entry name" value="PROKAR_LIPOPROTEIN"/>
    <property type="match status" value="1"/>
</dbReference>
<accession>A0A2H0LZM6</accession>
<proteinExistence type="predicted"/>
<evidence type="ECO:0000313" key="4">
    <source>
        <dbReference type="Proteomes" id="UP000229641"/>
    </source>
</evidence>
<evidence type="ECO:0000313" key="3">
    <source>
        <dbReference type="EMBL" id="PIQ89879.1"/>
    </source>
</evidence>
<dbReference type="Proteomes" id="UP000229641">
    <property type="component" value="Unassembled WGS sequence"/>
</dbReference>
<feature type="region of interest" description="Disordered" evidence="1">
    <location>
        <begin position="42"/>
        <end position="64"/>
    </location>
</feature>
<gene>
    <name evidence="3" type="ORF">COV72_00870</name>
</gene>
<reference evidence="3 4" key="1">
    <citation type="submission" date="2017-09" db="EMBL/GenBank/DDBJ databases">
        <title>Depth-based differentiation of microbial function through sediment-hosted aquifers and enrichment of novel symbionts in the deep terrestrial subsurface.</title>
        <authorList>
            <person name="Probst A.J."/>
            <person name="Ladd B."/>
            <person name="Jarett J.K."/>
            <person name="Geller-Mcgrath D.E."/>
            <person name="Sieber C.M."/>
            <person name="Emerson J.B."/>
            <person name="Anantharaman K."/>
            <person name="Thomas B.C."/>
            <person name="Malmstrom R."/>
            <person name="Stieglmeier M."/>
            <person name="Klingl A."/>
            <person name="Woyke T."/>
            <person name="Ryan C.M."/>
            <person name="Banfield J.F."/>
        </authorList>
    </citation>
    <scope>NUCLEOTIDE SEQUENCE [LARGE SCALE GENOMIC DNA]</scope>
    <source>
        <strain evidence="3">CG11_big_fil_rev_8_21_14_0_20_42_13</strain>
    </source>
</reference>
<organism evidence="3 4">
    <name type="scientific">Candidatus Ghiorseimicrobium undicola</name>
    <dbReference type="NCBI Taxonomy" id="1974746"/>
    <lineage>
        <taxon>Bacteria</taxon>
        <taxon>Pseudomonadati</taxon>
        <taxon>Candidatus Omnitrophota</taxon>
        <taxon>Candidatus Ghiorseimicrobium</taxon>
    </lineage>
</organism>
<dbReference type="EMBL" id="PCWA01000014">
    <property type="protein sequence ID" value="PIQ89879.1"/>
    <property type="molecule type" value="Genomic_DNA"/>
</dbReference>
<evidence type="ECO:0000256" key="1">
    <source>
        <dbReference type="SAM" id="MobiDB-lite"/>
    </source>
</evidence>
<feature type="chain" id="PRO_5013809495" description="Selenobiotic family radical SAM modification target peptide" evidence="2">
    <location>
        <begin position="27"/>
        <end position="64"/>
    </location>
</feature>
<evidence type="ECO:0008006" key="5">
    <source>
        <dbReference type="Google" id="ProtNLM"/>
    </source>
</evidence>